<dbReference type="EMBL" id="JF519823">
    <property type="protein sequence ID" value="AEA09216.1"/>
    <property type="molecule type" value="Genomic_DNA"/>
</dbReference>
<dbReference type="InterPro" id="IPR015943">
    <property type="entry name" value="WD40/YVTN_repeat-like_dom_sf"/>
</dbReference>
<gene>
    <name evidence="1" type="ORF">Lip018_ORF005</name>
</gene>
<dbReference type="InterPro" id="IPR011048">
    <property type="entry name" value="Haem_d1_sf"/>
</dbReference>
<dbReference type="InterPro" id="IPR051200">
    <property type="entry name" value="Host-pathogen_enzymatic-act"/>
</dbReference>
<organism evidence="1">
    <name type="scientific">uncultured Acidobacteriota bacterium</name>
    <dbReference type="NCBI Taxonomy" id="171953"/>
    <lineage>
        <taxon>Bacteria</taxon>
        <taxon>Pseudomonadati</taxon>
        <taxon>Acidobacteriota</taxon>
        <taxon>environmental samples</taxon>
    </lineage>
</organism>
<evidence type="ECO:0000313" key="1">
    <source>
        <dbReference type="EMBL" id="AEA09216.1"/>
    </source>
</evidence>
<name>F2YWV6_9BACT</name>
<dbReference type="PANTHER" id="PTHR47197:SF3">
    <property type="entry name" value="DIHYDRO-HEME D1 DEHYDROGENASE"/>
    <property type="match status" value="1"/>
</dbReference>
<dbReference type="AlphaFoldDB" id="F2YWV6"/>
<dbReference type="PROSITE" id="PS51318">
    <property type="entry name" value="TAT"/>
    <property type="match status" value="1"/>
</dbReference>
<proteinExistence type="predicted"/>
<dbReference type="SUPFAM" id="SSF51004">
    <property type="entry name" value="C-terminal (heme d1) domain of cytochrome cd1-nitrite reductase"/>
    <property type="match status" value="1"/>
</dbReference>
<accession>F2YWV6</accession>
<evidence type="ECO:0008006" key="2">
    <source>
        <dbReference type="Google" id="ProtNLM"/>
    </source>
</evidence>
<sequence>MSHFPATGPLLSRRRLLVAAAAGVASACGPAKAVGYRGYCLVANRAGRNIGVVDLLRFRLRKQISLDAEPSEIVAHSSAPKAFVLSPETGTVWEIDTEKLTVSRRVRIATRALNMALDSTGKALWVLSREPAELVELPFDSFSPRRRVRLPWAPNGFTLGATNLAAIASYANRSIAIVSLDRVAIDRVIDAKDEPSILHFRKDGAQLIAGSHPDRALTIIDAGSGKTVVRLPVGIGPRNFCPDNTGGQLYVTGDGLDAVVVIYPYETEVGQTILAGHAPGAMAVTQGDSPLLLVANPENDRITALDATNTGKSLVTVVDVGQEPHRIVITPDNEYALALNRRSGDLSVIRRVSLSNGRPFRRPTPVFTMVSVGEEPVAAVVVPWSA</sequence>
<dbReference type="PANTHER" id="PTHR47197">
    <property type="entry name" value="PROTEIN NIRF"/>
    <property type="match status" value="1"/>
</dbReference>
<protein>
    <recommendedName>
        <fullName evidence="2">YVTN beta-propeller repeat-containing protein</fullName>
    </recommendedName>
</protein>
<dbReference type="Gene3D" id="2.130.10.10">
    <property type="entry name" value="YVTN repeat-like/Quinoprotein amine dehydrogenase"/>
    <property type="match status" value="2"/>
</dbReference>
<dbReference type="InterPro" id="IPR006311">
    <property type="entry name" value="TAT_signal"/>
</dbReference>
<reference evidence="1" key="1">
    <citation type="submission" date="2011-03" db="EMBL/GenBank/DDBJ databases">
        <title>Evidence for a New Lipase Family Identified in the Brazilian Atlantic Forest Soil Metagenome.</title>
        <authorList>
            <person name="Faoro H."/>
            <person name="Glogauer A."/>
            <person name="Souza E.M."/>
            <person name="Rigo L.U."/>
            <person name="Cruz L.M."/>
            <person name="Monteiro R.A."/>
            <person name="Pedrosa F.O."/>
        </authorList>
    </citation>
    <scope>NUCLEOTIDE SEQUENCE</scope>
</reference>